<dbReference type="EMBL" id="NVWI01000001">
    <property type="protein sequence ID" value="PCJ43424.1"/>
    <property type="molecule type" value="Genomic_DNA"/>
</dbReference>
<reference evidence="10" key="1">
    <citation type="submission" date="2017-08" db="EMBL/GenBank/DDBJ databases">
        <title>A dynamic microbial community with high functional redundancy inhabits the cold, oxic subseafloor aquifer.</title>
        <authorList>
            <person name="Tully B.J."/>
            <person name="Wheat C.G."/>
            <person name="Glazer B.T."/>
            <person name="Huber J.A."/>
        </authorList>
    </citation>
    <scope>NUCLEOTIDE SEQUENCE [LARGE SCALE GENOMIC DNA]</scope>
</reference>
<keyword evidence="3" id="KW-0813">Transport</keyword>
<evidence type="ECO:0008006" key="11">
    <source>
        <dbReference type="Google" id="ProtNLM"/>
    </source>
</evidence>
<sequence length="461" mass="50844">MKMPSSKFTLINPLRKTSLGVFCLFLISSPVQADDLLDIYNLAVAGDPQIRQARAEFNATHTNVAQGFSQLLPEVTLTANTARQAQGPGETTSFQQAYSYANGFNSKGYGLNIRQNLLNFEAWYSYQSIIKSDEAAATNLARSEQELIQRVAGAYFDVLRSEDNLDTFEAELEASARILEQQEERFAVGLVPITDVYDSQAAYDLARVNLLVEQNTLSQRYEALEAITGRNHDDVSSLSEEFPIQPLVPTSIEEWVMTANQNNLDVRAARLTMESKEYEADAAKAAMFPTLDISAGYNWNEAGGFSFSTLAGVAGDSVNENSNITLNLSIPIFAGGLNKARERQAFYNLDASEESLLNTQRTSTQNARNSYRSVENDVLTISARAQAVLSAQSQVDATEAGLEAGTRNIVDVVTAQRLLFQSIRDYANARYTYVINTLNLKQAAGLLSPQDIIDLNEWLVE</sequence>
<keyword evidence="8" id="KW-0732">Signal</keyword>
<accession>A0A2A5CHQ7</accession>
<dbReference type="InterPro" id="IPR051906">
    <property type="entry name" value="TolC-like"/>
</dbReference>
<dbReference type="AlphaFoldDB" id="A0A2A5CHQ7"/>
<keyword evidence="4" id="KW-1134">Transmembrane beta strand</keyword>
<protein>
    <recommendedName>
        <fullName evidence="11">Type I secretion protein TolC</fullName>
    </recommendedName>
</protein>
<evidence type="ECO:0000256" key="3">
    <source>
        <dbReference type="ARBA" id="ARBA00022448"/>
    </source>
</evidence>
<dbReference type="GO" id="GO:1990281">
    <property type="term" value="C:efflux pump complex"/>
    <property type="evidence" value="ECO:0007669"/>
    <property type="project" value="TreeGrafter"/>
</dbReference>
<comment type="caution">
    <text evidence="9">The sequence shown here is derived from an EMBL/GenBank/DDBJ whole genome shotgun (WGS) entry which is preliminary data.</text>
</comment>
<name>A0A2A5CHQ7_9GAMM</name>
<keyword evidence="6" id="KW-0472">Membrane</keyword>
<evidence type="ECO:0000256" key="1">
    <source>
        <dbReference type="ARBA" id="ARBA00004442"/>
    </source>
</evidence>
<evidence type="ECO:0000256" key="4">
    <source>
        <dbReference type="ARBA" id="ARBA00022452"/>
    </source>
</evidence>
<comment type="subcellular location">
    <subcellularLocation>
        <location evidence="1">Cell outer membrane</location>
    </subcellularLocation>
</comment>
<evidence type="ECO:0000313" key="10">
    <source>
        <dbReference type="Proteomes" id="UP000228987"/>
    </source>
</evidence>
<evidence type="ECO:0000256" key="6">
    <source>
        <dbReference type="ARBA" id="ARBA00023136"/>
    </source>
</evidence>
<feature type="chain" id="PRO_5012811230" description="Type I secretion protein TolC" evidence="8">
    <location>
        <begin position="34"/>
        <end position="461"/>
    </location>
</feature>
<dbReference type="GO" id="GO:0015288">
    <property type="term" value="F:porin activity"/>
    <property type="evidence" value="ECO:0007669"/>
    <property type="project" value="TreeGrafter"/>
</dbReference>
<feature type="signal peptide" evidence="8">
    <location>
        <begin position="1"/>
        <end position="33"/>
    </location>
</feature>
<dbReference type="InterPro" id="IPR010130">
    <property type="entry name" value="T1SS_OMP_TolC"/>
</dbReference>
<dbReference type="InterPro" id="IPR003423">
    <property type="entry name" value="OMP_efflux"/>
</dbReference>
<evidence type="ECO:0000256" key="7">
    <source>
        <dbReference type="ARBA" id="ARBA00023237"/>
    </source>
</evidence>
<evidence type="ECO:0000313" key="9">
    <source>
        <dbReference type="EMBL" id="PCJ43424.1"/>
    </source>
</evidence>
<dbReference type="PANTHER" id="PTHR30026">
    <property type="entry name" value="OUTER MEMBRANE PROTEIN TOLC"/>
    <property type="match status" value="1"/>
</dbReference>
<dbReference type="GO" id="GO:0015562">
    <property type="term" value="F:efflux transmembrane transporter activity"/>
    <property type="evidence" value="ECO:0007669"/>
    <property type="project" value="InterPro"/>
</dbReference>
<evidence type="ECO:0000256" key="2">
    <source>
        <dbReference type="ARBA" id="ARBA00007613"/>
    </source>
</evidence>
<dbReference type="NCBIfam" id="TIGR01844">
    <property type="entry name" value="type_I_sec_TolC"/>
    <property type="match status" value="1"/>
</dbReference>
<dbReference type="Gene3D" id="1.20.1600.10">
    <property type="entry name" value="Outer membrane efflux proteins (OEP)"/>
    <property type="match status" value="1"/>
</dbReference>
<dbReference type="PANTHER" id="PTHR30026:SF20">
    <property type="entry name" value="OUTER MEMBRANE PROTEIN TOLC"/>
    <property type="match status" value="1"/>
</dbReference>
<dbReference type="Pfam" id="PF02321">
    <property type="entry name" value="OEP"/>
    <property type="match status" value="2"/>
</dbReference>
<dbReference type="Proteomes" id="UP000228987">
    <property type="component" value="Unassembled WGS sequence"/>
</dbReference>
<comment type="similarity">
    <text evidence="2">Belongs to the outer membrane factor (OMF) (TC 1.B.17) family.</text>
</comment>
<evidence type="ECO:0000256" key="8">
    <source>
        <dbReference type="SAM" id="SignalP"/>
    </source>
</evidence>
<keyword evidence="5" id="KW-0812">Transmembrane</keyword>
<dbReference type="GO" id="GO:0009279">
    <property type="term" value="C:cell outer membrane"/>
    <property type="evidence" value="ECO:0007669"/>
    <property type="project" value="UniProtKB-SubCell"/>
</dbReference>
<keyword evidence="7" id="KW-0998">Cell outer membrane</keyword>
<gene>
    <name evidence="9" type="ORF">COA71_00695</name>
</gene>
<proteinExistence type="inferred from homology"/>
<organism evidence="9 10">
    <name type="scientific">SAR86 cluster bacterium</name>
    <dbReference type="NCBI Taxonomy" id="2030880"/>
    <lineage>
        <taxon>Bacteria</taxon>
        <taxon>Pseudomonadati</taxon>
        <taxon>Pseudomonadota</taxon>
        <taxon>Gammaproteobacteria</taxon>
        <taxon>SAR86 cluster</taxon>
    </lineage>
</organism>
<dbReference type="SUPFAM" id="SSF56954">
    <property type="entry name" value="Outer membrane efflux proteins (OEP)"/>
    <property type="match status" value="1"/>
</dbReference>
<evidence type="ECO:0000256" key="5">
    <source>
        <dbReference type="ARBA" id="ARBA00022692"/>
    </source>
</evidence>